<evidence type="ECO:0000313" key="3">
    <source>
        <dbReference type="EMBL" id="MDU0370611.1"/>
    </source>
</evidence>
<feature type="chain" id="PRO_5047298022" evidence="1">
    <location>
        <begin position="23"/>
        <end position="93"/>
    </location>
</feature>
<keyword evidence="1" id="KW-0732">Signal</keyword>
<dbReference type="Proteomes" id="UP001250698">
    <property type="component" value="Unassembled WGS sequence"/>
</dbReference>
<reference evidence="3 4" key="1">
    <citation type="submission" date="2023-10" db="EMBL/GenBank/DDBJ databases">
        <title>Hymenobacter endophyticus sp. nov., an isolate from the leaf tissues of wheat.</title>
        <authorList>
            <person name="Dai Y."/>
        </authorList>
    </citation>
    <scope>NUCLEOTIDE SEQUENCE [LARGE SCALE GENOMIC DNA]</scope>
    <source>
        <strain evidence="3 4">ZK17L-C2</strain>
    </source>
</reference>
<dbReference type="PROSITE" id="PS51257">
    <property type="entry name" value="PROKAR_LIPOPROTEIN"/>
    <property type="match status" value="1"/>
</dbReference>
<organism evidence="3 4">
    <name type="scientific">Hymenobacter endophyticus</name>
    <dbReference type="NCBI Taxonomy" id="3076335"/>
    <lineage>
        <taxon>Bacteria</taxon>
        <taxon>Pseudomonadati</taxon>
        <taxon>Bacteroidota</taxon>
        <taxon>Cytophagia</taxon>
        <taxon>Cytophagales</taxon>
        <taxon>Hymenobacteraceae</taxon>
        <taxon>Hymenobacter</taxon>
    </lineage>
</organism>
<evidence type="ECO:0000259" key="2">
    <source>
        <dbReference type="Pfam" id="PF19335"/>
    </source>
</evidence>
<dbReference type="RefSeq" id="WP_315998092.1">
    <property type="nucleotide sequence ID" value="NZ_JAWDJT010000005.1"/>
</dbReference>
<dbReference type="Pfam" id="PF19335">
    <property type="entry name" value="HMBD"/>
    <property type="match status" value="1"/>
</dbReference>
<sequence length="93" mass="9323">MKQHFLKQVGCLSGLLAVVLLAGCEAKTATEQTATSSAANTTAPADSAAMPAVTAAYICPMGCEGSASDKPGKCPVCQMDLEPNPAAKPAAQL</sequence>
<keyword evidence="4" id="KW-1185">Reference proteome</keyword>
<dbReference type="InterPro" id="IPR045800">
    <property type="entry name" value="HMBD"/>
</dbReference>
<evidence type="ECO:0000313" key="4">
    <source>
        <dbReference type="Proteomes" id="UP001250698"/>
    </source>
</evidence>
<feature type="domain" description="Heavy metal binding" evidence="2">
    <location>
        <begin position="57"/>
        <end position="84"/>
    </location>
</feature>
<proteinExistence type="predicted"/>
<comment type="caution">
    <text evidence="3">The sequence shown here is derived from an EMBL/GenBank/DDBJ whole genome shotgun (WGS) entry which is preliminary data.</text>
</comment>
<feature type="signal peptide" evidence="1">
    <location>
        <begin position="1"/>
        <end position="22"/>
    </location>
</feature>
<protein>
    <submittedName>
        <fullName evidence="3">Heavy metal-binding domain-containing protein</fullName>
    </submittedName>
</protein>
<gene>
    <name evidence="3" type="ORF">ROI90_09430</name>
</gene>
<name>A0ABU3TGX2_9BACT</name>
<dbReference type="EMBL" id="JAWDJT010000005">
    <property type="protein sequence ID" value="MDU0370611.1"/>
    <property type="molecule type" value="Genomic_DNA"/>
</dbReference>
<evidence type="ECO:0000256" key="1">
    <source>
        <dbReference type="SAM" id="SignalP"/>
    </source>
</evidence>
<accession>A0ABU3TGX2</accession>